<protein>
    <submittedName>
        <fullName evidence="2">Uncharacterized protein</fullName>
    </submittedName>
</protein>
<evidence type="ECO:0000313" key="3">
    <source>
        <dbReference type="Proteomes" id="UP000187406"/>
    </source>
</evidence>
<dbReference type="STRING" id="3775.A0A1Q3B6X9"/>
<comment type="caution">
    <text evidence="2">The sequence shown here is derived from an EMBL/GenBank/DDBJ whole genome shotgun (WGS) entry which is preliminary data.</text>
</comment>
<gene>
    <name evidence="2" type="ORF">CFOL_v3_07173</name>
</gene>
<feature type="compositionally biased region" description="Basic and acidic residues" evidence="1">
    <location>
        <begin position="1"/>
        <end position="13"/>
    </location>
</feature>
<sequence length="227" mass="24879">MKRKDFEDVKDDFSSPSRKSRRLDGEFLSCMQDAQIIIAPETEILEQVSSPGQQLTEHTAVDSMPLTEERALVLYNPGNTPFLKSPSSPEFALVVNSDSILGLKDHLFWSGFSTSMKRVEVEVAKDTYLADDCLAVVPWVAPQFPLASGLEGAGIGLPDPMESEELEVEMMDIEDPDNNGNIARAFEIGGTMEGADGLPQWLQRQQHCTDTSAPPKHISSSHLVTGS</sequence>
<dbReference type="PANTHER" id="PTHR35510">
    <property type="entry name" value="DBH-LIKE MONOOXYGENASE"/>
    <property type="match status" value="1"/>
</dbReference>
<organism evidence="2 3">
    <name type="scientific">Cephalotus follicularis</name>
    <name type="common">Albany pitcher plant</name>
    <dbReference type="NCBI Taxonomy" id="3775"/>
    <lineage>
        <taxon>Eukaryota</taxon>
        <taxon>Viridiplantae</taxon>
        <taxon>Streptophyta</taxon>
        <taxon>Embryophyta</taxon>
        <taxon>Tracheophyta</taxon>
        <taxon>Spermatophyta</taxon>
        <taxon>Magnoliopsida</taxon>
        <taxon>eudicotyledons</taxon>
        <taxon>Gunneridae</taxon>
        <taxon>Pentapetalae</taxon>
        <taxon>rosids</taxon>
        <taxon>fabids</taxon>
        <taxon>Oxalidales</taxon>
        <taxon>Cephalotaceae</taxon>
        <taxon>Cephalotus</taxon>
    </lineage>
</organism>
<keyword evidence="3" id="KW-1185">Reference proteome</keyword>
<accession>A0A1Q3B6X9</accession>
<name>A0A1Q3B6X9_CEPFO</name>
<evidence type="ECO:0000256" key="1">
    <source>
        <dbReference type="SAM" id="MobiDB-lite"/>
    </source>
</evidence>
<dbReference type="PANTHER" id="PTHR35510:SF4">
    <property type="match status" value="1"/>
</dbReference>
<dbReference type="OrthoDB" id="1937743at2759"/>
<dbReference type="Proteomes" id="UP000187406">
    <property type="component" value="Unassembled WGS sequence"/>
</dbReference>
<reference evidence="3" key="1">
    <citation type="submission" date="2016-04" db="EMBL/GenBank/DDBJ databases">
        <title>Cephalotus genome sequencing.</title>
        <authorList>
            <person name="Fukushima K."/>
            <person name="Hasebe M."/>
            <person name="Fang X."/>
        </authorList>
    </citation>
    <scope>NUCLEOTIDE SEQUENCE [LARGE SCALE GENOMIC DNA]</scope>
    <source>
        <strain evidence="3">cv. St1</strain>
    </source>
</reference>
<feature type="region of interest" description="Disordered" evidence="1">
    <location>
        <begin position="1"/>
        <end position="20"/>
    </location>
</feature>
<proteinExistence type="predicted"/>
<evidence type="ECO:0000313" key="2">
    <source>
        <dbReference type="EMBL" id="GAV63655.1"/>
    </source>
</evidence>
<dbReference type="EMBL" id="BDDD01000313">
    <property type="protein sequence ID" value="GAV63655.1"/>
    <property type="molecule type" value="Genomic_DNA"/>
</dbReference>
<dbReference type="AlphaFoldDB" id="A0A1Q3B6X9"/>
<dbReference type="InParanoid" id="A0A1Q3B6X9"/>